<dbReference type="AlphaFoldDB" id="A0A0D2B5K3"/>
<dbReference type="Proteomes" id="UP000053328">
    <property type="component" value="Unassembled WGS sequence"/>
</dbReference>
<evidence type="ECO:0000313" key="2">
    <source>
        <dbReference type="EMBL" id="KIW14213.1"/>
    </source>
</evidence>
<dbReference type="STRING" id="91928.A0A0D2B5K3"/>
<dbReference type="PANTHER" id="PTHR46007:SF8">
    <property type="entry name" value="C2H2-TYPE DOMAIN-CONTAINING PROTEIN"/>
    <property type="match status" value="1"/>
</dbReference>
<name>A0A0D2B5K3_9EURO</name>
<evidence type="ECO:0000256" key="1">
    <source>
        <dbReference type="SAM" id="MobiDB-lite"/>
    </source>
</evidence>
<dbReference type="HOGENOM" id="CLU_587972_0_0_1"/>
<feature type="compositionally biased region" description="Low complexity" evidence="1">
    <location>
        <begin position="294"/>
        <end position="307"/>
    </location>
</feature>
<dbReference type="EMBL" id="KN847496">
    <property type="protein sequence ID" value="KIW14213.1"/>
    <property type="molecule type" value="Genomic_DNA"/>
</dbReference>
<dbReference type="GeneID" id="27334077"/>
<keyword evidence="3" id="KW-1185">Reference proteome</keyword>
<dbReference type="GO" id="GO:0003713">
    <property type="term" value="F:transcription coactivator activity"/>
    <property type="evidence" value="ECO:0007669"/>
    <property type="project" value="TreeGrafter"/>
</dbReference>
<feature type="compositionally biased region" description="Pro residues" evidence="1">
    <location>
        <begin position="308"/>
        <end position="320"/>
    </location>
</feature>
<dbReference type="InterPro" id="IPR051647">
    <property type="entry name" value="Mediator_comp_sub12"/>
</dbReference>
<protein>
    <submittedName>
        <fullName evidence="2">Uncharacterized protein</fullName>
    </submittedName>
</protein>
<dbReference type="PANTHER" id="PTHR46007">
    <property type="entry name" value="MEDIATOR OF RNA POLYMERASE II TRANSCRIPTION SUBUNIT 12"/>
    <property type="match status" value="1"/>
</dbReference>
<feature type="compositionally biased region" description="Polar residues" evidence="1">
    <location>
        <begin position="61"/>
        <end position="71"/>
    </location>
</feature>
<feature type="compositionally biased region" description="Basic and acidic residues" evidence="1">
    <location>
        <begin position="13"/>
        <end position="27"/>
    </location>
</feature>
<gene>
    <name evidence="2" type="ORF">PV08_06994</name>
</gene>
<feature type="region of interest" description="Disordered" evidence="1">
    <location>
        <begin position="1"/>
        <end position="72"/>
    </location>
</feature>
<feature type="compositionally biased region" description="Low complexity" evidence="1">
    <location>
        <begin position="252"/>
        <end position="264"/>
    </location>
</feature>
<dbReference type="RefSeq" id="XP_016234429.1">
    <property type="nucleotide sequence ID" value="XM_016381327.1"/>
</dbReference>
<dbReference type="VEuPathDB" id="FungiDB:PV08_06994"/>
<feature type="region of interest" description="Disordered" evidence="1">
    <location>
        <begin position="220"/>
        <end position="320"/>
    </location>
</feature>
<accession>A0A0D2B5K3</accession>
<evidence type="ECO:0000313" key="3">
    <source>
        <dbReference type="Proteomes" id="UP000053328"/>
    </source>
</evidence>
<feature type="compositionally biased region" description="Polar residues" evidence="1">
    <location>
        <begin position="1"/>
        <end position="10"/>
    </location>
</feature>
<reference evidence="2 3" key="1">
    <citation type="submission" date="2015-01" db="EMBL/GenBank/DDBJ databases">
        <title>The Genome Sequence of Exophiala spinifera CBS89968.</title>
        <authorList>
            <consortium name="The Broad Institute Genomics Platform"/>
            <person name="Cuomo C."/>
            <person name="de Hoog S."/>
            <person name="Gorbushina A."/>
            <person name="Stielow B."/>
            <person name="Teixiera M."/>
            <person name="Abouelleil A."/>
            <person name="Chapman S.B."/>
            <person name="Priest M."/>
            <person name="Young S.K."/>
            <person name="Wortman J."/>
            <person name="Nusbaum C."/>
            <person name="Birren B."/>
        </authorList>
    </citation>
    <scope>NUCLEOTIDE SEQUENCE [LARGE SCALE GENOMIC DNA]</scope>
    <source>
        <strain evidence="2 3">CBS 89968</strain>
    </source>
</reference>
<dbReference type="OrthoDB" id="4121312at2759"/>
<sequence length="465" mass="53374">MASNQTSQDLNGDDQRAAGDAGHETNLERSAQMGVMEDEDETEAVQSVERGEDAAQDRPSSRQLPTGQPLNASEALPEFTRSGRHVRLAHDHAIPNQPRTIGSGADAGSNLMALFGDETTPRTMYNLVVEEGRAGNDAWRGYPPATRVIPARLTLEEICRWYPNHVWGTGLRLFASEGWKAKRIFENLPANARNHGAGSRPWNYLQARVLREKKALYEEQTKKKWNPVPKRPSAIASPNRNAPERVSAPATQQYSVQPQQQQPQQQPPLPRRRHRSSSISLSQDRDLAPPPFPFRQQLRQPQQSQPQPQQPPANGRPPPETELQRLERLTIIERTRVLNILIRFNQIQGVMFPRTTGEQQFNEHESAFVLRLNTQLARRVPGVPYWTHPIDIIRVLWQQDNFRDVAHNETMPDYMDRSNRAARRIYLANLRHWGVRWEQLIQQMMWQVQQQQQQQQQQQLLMGPP</sequence>
<proteinExistence type="predicted"/>
<organism evidence="2 3">
    <name type="scientific">Exophiala spinifera</name>
    <dbReference type="NCBI Taxonomy" id="91928"/>
    <lineage>
        <taxon>Eukaryota</taxon>
        <taxon>Fungi</taxon>
        <taxon>Dikarya</taxon>
        <taxon>Ascomycota</taxon>
        <taxon>Pezizomycotina</taxon>
        <taxon>Eurotiomycetes</taxon>
        <taxon>Chaetothyriomycetidae</taxon>
        <taxon>Chaetothyriales</taxon>
        <taxon>Herpotrichiellaceae</taxon>
        <taxon>Exophiala</taxon>
    </lineage>
</organism>
<feature type="compositionally biased region" description="Basic and acidic residues" evidence="1">
    <location>
        <begin position="49"/>
        <end position="60"/>
    </location>
</feature>
<dbReference type="GO" id="GO:0016592">
    <property type="term" value="C:mediator complex"/>
    <property type="evidence" value="ECO:0007669"/>
    <property type="project" value="TreeGrafter"/>
</dbReference>
<dbReference type="GO" id="GO:0045944">
    <property type="term" value="P:positive regulation of transcription by RNA polymerase II"/>
    <property type="evidence" value="ECO:0007669"/>
    <property type="project" value="TreeGrafter"/>
</dbReference>